<dbReference type="PANTHER" id="PTHR35586:SF1">
    <property type="entry name" value="SLL1691 PROTEIN"/>
    <property type="match status" value="1"/>
</dbReference>
<sequence length="294" mass="32776">MKTDHPIYLFLSAGAEAFRVLTGGRELVGPYRFCSLTIKGLERRLDGIFEPDGHDGPVYVVEFQGQHADSAWYNLLTKIGLYGEAHPHRDVIGVGIFLREQDRPRFPRWANQAQAPLLQVALRQVLPNWLAREPDNPYVAVFAPLLIADDDDLRARAQGLWRTVQEASLAPEVREILGQVLEFWFFERFRGLTAKEIWAMLNLVTPIQETKAYQSIYAEGEVKGKADGKVEGKAEGKVEGKAESLKRLLARRFGPLSAGAEQRIDTAPVAQLDAWLDGIFDAVNVEDLIGPASG</sequence>
<reference evidence="2 3" key="1">
    <citation type="submission" date="2011-06" db="EMBL/GenBank/DDBJ databases">
        <title>The draft genome of Thiocapsa marina 5811.</title>
        <authorList>
            <consortium name="US DOE Joint Genome Institute (JGI-PGF)"/>
            <person name="Lucas S."/>
            <person name="Han J."/>
            <person name="Cheng J.-F."/>
            <person name="Goodwin L."/>
            <person name="Pitluck S."/>
            <person name="Peters L."/>
            <person name="Land M.L."/>
            <person name="Hauser L."/>
            <person name="Vogl K."/>
            <person name="Liu Z."/>
            <person name="Imhoff J."/>
            <person name="Thiel V."/>
            <person name="Frigaard N.-U."/>
            <person name="Bryant D."/>
            <person name="Woyke T.J."/>
        </authorList>
    </citation>
    <scope>NUCLEOTIDE SEQUENCE [LARGE SCALE GENOMIC DNA]</scope>
    <source>
        <strain evidence="2 3">5811</strain>
    </source>
</reference>
<dbReference type="Pfam" id="PF11103">
    <property type="entry name" value="DUF2887"/>
    <property type="match status" value="1"/>
</dbReference>
<dbReference type="AlphaFoldDB" id="F9U6B5"/>
<gene>
    <name evidence="2" type="ORF">ThimaDRAFT_0466</name>
</gene>
<dbReference type="InterPro" id="IPR025587">
    <property type="entry name" value="DUF4351"/>
</dbReference>
<name>F9U6B5_9GAMM</name>
<dbReference type="Pfam" id="PF14261">
    <property type="entry name" value="DUF4351"/>
    <property type="match status" value="1"/>
</dbReference>
<organism evidence="2 3">
    <name type="scientific">Thiocapsa marina 5811</name>
    <dbReference type="NCBI Taxonomy" id="768671"/>
    <lineage>
        <taxon>Bacteria</taxon>
        <taxon>Pseudomonadati</taxon>
        <taxon>Pseudomonadota</taxon>
        <taxon>Gammaproteobacteria</taxon>
        <taxon>Chromatiales</taxon>
        <taxon>Chromatiaceae</taxon>
        <taxon>Thiocapsa</taxon>
    </lineage>
</organism>
<proteinExistence type="predicted"/>
<keyword evidence="3" id="KW-1185">Reference proteome</keyword>
<dbReference type="eggNOG" id="COG5464">
    <property type="taxonomic scope" value="Bacteria"/>
</dbReference>
<feature type="domain" description="DUF4351" evidence="1">
    <location>
        <begin position="235"/>
        <end position="288"/>
    </location>
</feature>
<dbReference type="EMBL" id="AFWV01000001">
    <property type="protein sequence ID" value="EGV20688.1"/>
    <property type="molecule type" value="Genomic_DNA"/>
</dbReference>
<dbReference type="OrthoDB" id="5761946at2"/>
<protein>
    <recommendedName>
        <fullName evidence="1">DUF4351 domain-containing protein</fullName>
    </recommendedName>
</protein>
<evidence type="ECO:0000313" key="3">
    <source>
        <dbReference type="Proteomes" id="UP000005459"/>
    </source>
</evidence>
<dbReference type="RefSeq" id="WP_007191344.1">
    <property type="nucleotide sequence ID" value="NZ_AFWV01000001.1"/>
</dbReference>
<dbReference type="PANTHER" id="PTHR35586">
    <property type="entry name" value="SLL1691 PROTEIN"/>
    <property type="match status" value="1"/>
</dbReference>
<dbReference type="InterPro" id="IPR022573">
    <property type="entry name" value="DUF2887"/>
</dbReference>
<evidence type="ECO:0000259" key="1">
    <source>
        <dbReference type="Pfam" id="PF14261"/>
    </source>
</evidence>
<evidence type="ECO:0000313" key="2">
    <source>
        <dbReference type="EMBL" id="EGV20688.1"/>
    </source>
</evidence>
<dbReference type="Proteomes" id="UP000005459">
    <property type="component" value="Unassembled WGS sequence"/>
</dbReference>
<dbReference type="STRING" id="768671.ThimaDRAFT_0466"/>
<dbReference type="PATRIC" id="fig|768671.3.peg.512"/>
<accession>F9U6B5</accession>